<evidence type="ECO:0000313" key="3">
    <source>
        <dbReference type="Proteomes" id="UP000267003"/>
    </source>
</evidence>
<dbReference type="InterPro" id="IPR023614">
    <property type="entry name" value="Porin_dom_sf"/>
</dbReference>
<proteinExistence type="predicted"/>
<dbReference type="Pfam" id="PF07396">
    <property type="entry name" value="Porin_O_P"/>
    <property type="match status" value="1"/>
</dbReference>
<dbReference type="Proteomes" id="UP000267003">
    <property type="component" value="Unassembled WGS sequence"/>
</dbReference>
<dbReference type="SUPFAM" id="SSF56935">
    <property type="entry name" value="Porins"/>
    <property type="match status" value="1"/>
</dbReference>
<accession>A0A3A8PX17</accession>
<reference evidence="3" key="1">
    <citation type="submission" date="2018-09" db="EMBL/GenBank/DDBJ databases">
        <authorList>
            <person name="Livingstone P.G."/>
            <person name="Whitworth D.E."/>
        </authorList>
    </citation>
    <scope>NUCLEOTIDE SEQUENCE [LARGE SCALE GENOMIC DNA]</scope>
    <source>
        <strain evidence="3">AB050A</strain>
    </source>
</reference>
<comment type="caution">
    <text evidence="2">The sequence shown here is derived from an EMBL/GenBank/DDBJ whole genome shotgun (WGS) entry which is preliminary data.</text>
</comment>
<dbReference type="EMBL" id="RAWK01000214">
    <property type="protein sequence ID" value="RKH58275.1"/>
    <property type="molecule type" value="Genomic_DNA"/>
</dbReference>
<dbReference type="OrthoDB" id="9807854at2"/>
<dbReference type="AlphaFoldDB" id="A0A3A8PX17"/>
<name>A0A3A8PX17_9BACT</name>
<protein>
    <submittedName>
        <fullName evidence="2">Porin</fullName>
    </submittedName>
</protein>
<dbReference type="Gene3D" id="2.40.160.10">
    <property type="entry name" value="Porin"/>
    <property type="match status" value="1"/>
</dbReference>
<evidence type="ECO:0000313" key="2">
    <source>
        <dbReference type="EMBL" id="RKH58275.1"/>
    </source>
</evidence>
<evidence type="ECO:0000256" key="1">
    <source>
        <dbReference type="SAM" id="MobiDB-lite"/>
    </source>
</evidence>
<feature type="region of interest" description="Disordered" evidence="1">
    <location>
        <begin position="1"/>
        <end position="60"/>
    </location>
</feature>
<sequence length="484" mass="52647">MDQTSPDPASEGDNRSSLRFLTARLSRHQRARPPPGRVLLARGTAAPGARPQSPRGFRVSPSAPAALLAATGLLLAAPHARAQASEPPQAAEPPVIQASEEGFSLSSADKAFVLKLRGQLQGDGRFFLEDTDRTGTNTFIVRRMRPILDGTLFGFIDFRFMPDFGNGQSIIQDAYLDFRPGEWVRLRTGRFKTPFGLELLQSDMDNPFIERSLTVDLVPNRDEGLELHGEGEGGRWQYSVAVVNGDPDGASTDANTDDSFDLAARVFALPFKGREPSFLQGLGLGIAMTRGLQFGSAPNTGLAPFRSTGQQVIFSYLSNADTGVTVTAHGQHLRLSPQGHFYWGSFGILAEYVRSSQEVQAADARVRLHHHAWQTAVSWVFGGKASFEGARPAKAFDPKTLRGGALEVAARYHALDLDDAAFPRFANPARSVSSAKGFGVATTFAFNRRVRFALNFHRTNFEGGAPEGDRAPENALLSRFQLTF</sequence>
<dbReference type="InterPro" id="IPR010870">
    <property type="entry name" value="Porin_O/P"/>
</dbReference>
<organism evidence="2 3">
    <name type="scientific">Corallococcus aberystwythensis</name>
    <dbReference type="NCBI Taxonomy" id="2316722"/>
    <lineage>
        <taxon>Bacteria</taxon>
        <taxon>Pseudomonadati</taxon>
        <taxon>Myxococcota</taxon>
        <taxon>Myxococcia</taxon>
        <taxon>Myxococcales</taxon>
        <taxon>Cystobacterineae</taxon>
        <taxon>Myxococcaceae</taxon>
        <taxon>Corallococcus</taxon>
    </lineage>
</organism>
<keyword evidence="3" id="KW-1185">Reference proteome</keyword>
<gene>
    <name evidence="2" type="ORF">D7W81_29470</name>
</gene>